<comment type="caution">
    <text evidence="1">The sequence shown here is derived from an EMBL/GenBank/DDBJ whole genome shotgun (WGS) entry which is preliminary data.</text>
</comment>
<sequence>MDDSDQQSTVQDRALPPGKVSCRNLGWCVDICREQKLDLNSLLRNLPFEKEHLEDPGNFIDWHSFRTLSDRFLHHFAEHEIRTAGRHSWQHNTMAGYKLMGSFNHSLIAHYTLGFGPQGFIAKLFPCELAIKKITDKHLEISLVMKDNLPPCRSFHMFLAGQMAGLTEVYDYEPAEVDIYQTNQGAKFNVTYSHVSPTLYKAKKNHSKSFNSQYVRP</sequence>
<dbReference type="EMBL" id="AAVT01000002">
    <property type="protein sequence ID" value="EAW31807.1"/>
    <property type="molecule type" value="Genomic_DNA"/>
</dbReference>
<keyword evidence="2" id="KW-1185">Reference proteome</keyword>
<evidence type="ECO:0000313" key="2">
    <source>
        <dbReference type="Proteomes" id="UP000004931"/>
    </source>
</evidence>
<dbReference type="Proteomes" id="UP000004931">
    <property type="component" value="Unassembled WGS sequence"/>
</dbReference>
<dbReference type="AlphaFoldDB" id="A0YB77"/>
<proteinExistence type="predicted"/>
<organism evidence="1 2">
    <name type="scientific">marine gamma proteobacterium HTCC2143</name>
    <dbReference type="NCBI Taxonomy" id="247633"/>
    <lineage>
        <taxon>Bacteria</taxon>
        <taxon>Pseudomonadati</taxon>
        <taxon>Pseudomonadota</taxon>
        <taxon>Gammaproteobacteria</taxon>
        <taxon>Cellvibrionales</taxon>
        <taxon>Spongiibacteraceae</taxon>
        <taxon>BD1-7 clade</taxon>
    </lineage>
</organism>
<accession>A0YB77</accession>
<name>A0YB77_9GAMM</name>
<evidence type="ECO:0000313" key="1">
    <source>
        <dbReference type="EMBL" id="EAW31807.1"/>
    </source>
</evidence>
<reference evidence="1 2" key="1">
    <citation type="journal article" date="2010" name="J. Bacteriol.">
        <title>Genome sequence of the oligotrophic marine Gammaproteobacterium HTCC2143, isolated from the Oregon Coast.</title>
        <authorList>
            <person name="Oh H.M."/>
            <person name="Kang I."/>
            <person name="Ferriera S."/>
            <person name="Giovannoni S.J."/>
            <person name="Cho J.C."/>
        </authorList>
    </citation>
    <scope>NUCLEOTIDE SEQUENCE [LARGE SCALE GENOMIC DNA]</scope>
    <source>
        <strain evidence="1 2">HTCC2143</strain>
    </source>
</reference>
<dbReference type="STRING" id="247633.GP2143_05135"/>
<protein>
    <submittedName>
        <fullName evidence="1">Uncharacterized protein</fullName>
    </submittedName>
</protein>
<gene>
    <name evidence="1" type="ORF">GP2143_05135</name>
</gene>